<feature type="compositionally biased region" description="Polar residues" evidence="1">
    <location>
        <begin position="1"/>
        <end position="11"/>
    </location>
</feature>
<dbReference type="KEGG" id="gba:J421_4000"/>
<dbReference type="InParanoid" id="W0RM49"/>
<dbReference type="OrthoDB" id="8684161at2"/>
<keyword evidence="3" id="KW-1185">Reference proteome</keyword>
<dbReference type="GO" id="GO:0019239">
    <property type="term" value="F:deaminase activity"/>
    <property type="evidence" value="ECO:0007669"/>
    <property type="project" value="TreeGrafter"/>
</dbReference>
<dbReference type="Proteomes" id="UP000019151">
    <property type="component" value="Chromosome"/>
</dbReference>
<dbReference type="HOGENOM" id="CLU_100715_7_0_0"/>
<dbReference type="GO" id="GO:0005829">
    <property type="term" value="C:cytosol"/>
    <property type="evidence" value="ECO:0007669"/>
    <property type="project" value="TreeGrafter"/>
</dbReference>
<feature type="region of interest" description="Disordered" evidence="1">
    <location>
        <begin position="1"/>
        <end position="23"/>
    </location>
</feature>
<evidence type="ECO:0000313" key="2">
    <source>
        <dbReference type="EMBL" id="AHG91537.1"/>
    </source>
</evidence>
<dbReference type="eggNOG" id="COG0251">
    <property type="taxonomic scope" value="Bacteria"/>
</dbReference>
<dbReference type="EMBL" id="CP007128">
    <property type="protein sequence ID" value="AHG91537.1"/>
    <property type="molecule type" value="Genomic_DNA"/>
</dbReference>
<gene>
    <name evidence="2" type="ORF">J421_4000</name>
</gene>
<dbReference type="RefSeq" id="WP_104022860.1">
    <property type="nucleotide sequence ID" value="NZ_CP007128.1"/>
</dbReference>
<dbReference type="PANTHER" id="PTHR11803">
    <property type="entry name" value="2-IMINOBUTANOATE/2-IMINOPROPANOATE DEAMINASE RIDA"/>
    <property type="match status" value="1"/>
</dbReference>
<dbReference type="InterPro" id="IPR035959">
    <property type="entry name" value="RutC-like_sf"/>
</dbReference>
<protein>
    <submittedName>
        <fullName evidence="2">Endoribonuclease L-PSP</fullName>
    </submittedName>
</protein>
<dbReference type="Pfam" id="PF01042">
    <property type="entry name" value="Ribonuc_L-PSP"/>
    <property type="match status" value="1"/>
</dbReference>
<dbReference type="AlphaFoldDB" id="W0RM49"/>
<reference evidence="2 3" key="1">
    <citation type="journal article" date="2014" name="Genome Announc.">
        <title>Genome Sequence and Methylome of Soil Bacterium Gemmatirosa kalamazoonensis KBS708T, a Member of the Rarely Cultivated Gemmatimonadetes Phylum.</title>
        <authorList>
            <person name="Debruyn J.M."/>
            <person name="Radosevich M."/>
            <person name="Wommack K.E."/>
            <person name="Polson S.W."/>
            <person name="Hauser L.J."/>
            <person name="Fawaz M.N."/>
            <person name="Korlach J."/>
            <person name="Tsai Y.C."/>
        </authorList>
    </citation>
    <scope>NUCLEOTIDE SEQUENCE [LARGE SCALE GENOMIC DNA]</scope>
    <source>
        <strain evidence="2 3">KBS708</strain>
    </source>
</reference>
<sequence length="142" mass="15120">MTPTSPSQQPADRTRGWQSVMLPGAPAPKGAYSPAVRAGDLVFVSGQVPRDPSTGALVGDEIAEQTRQVMRNVERALAAADATLDDVVSVTVYLTNVDDWGTFDATYREIMRPPYPTRTAVGASLRGILVEISAVAYVGGRE</sequence>
<organism evidence="2 3">
    <name type="scientific">Gemmatirosa kalamazoonensis</name>
    <dbReference type="NCBI Taxonomy" id="861299"/>
    <lineage>
        <taxon>Bacteria</taxon>
        <taxon>Pseudomonadati</taxon>
        <taxon>Gemmatimonadota</taxon>
        <taxon>Gemmatimonadia</taxon>
        <taxon>Gemmatimonadales</taxon>
        <taxon>Gemmatimonadaceae</taxon>
        <taxon>Gemmatirosa</taxon>
    </lineage>
</organism>
<dbReference type="Gene3D" id="3.30.1330.40">
    <property type="entry name" value="RutC-like"/>
    <property type="match status" value="1"/>
</dbReference>
<dbReference type="SUPFAM" id="SSF55298">
    <property type="entry name" value="YjgF-like"/>
    <property type="match status" value="1"/>
</dbReference>
<accession>W0RM49</accession>
<evidence type="ECO:0000313" key="3">
    <source>
        <dbReference type="Proteomes" id="UP000019151"/>
    </source>
</evidence>
<dbReference type="PANTHER" id="PTHR11803:SF39">
    <property type="entry name" value="2-IMINOBUTANOATE_2-IMINOPROPANOATE DEAMINASE"/>
    <property type="match status" value="1"/>
</dbReference>
<dbReference type="InterPro" id="IPR006175">
    <property type="entry name" value="YjgF/YER057c/UK114"/>
</dbReference>
<dbReference type="STRING" id="861299.J421_4000"/>
<name>W0RM49_9BACT</name>
<proteinExistence type="predicted"/>
<evidence type="ECO:0000256" key="1">
    <source>
        <dbReference type="SAM" id="MobiDB-lite"/>
    </source>
</evidence>
<dbReference type="CDD" id="cd00448">
    <property type="entry name" value="YjgF_YER057c_UK114_family"/>
    <property type="match status" value="1"/>
</dbReference>